<evidence type="ECO:0000256" key="1">
    <source>
        <dbReference type="SAM" id="MobiDB-lite"/>
    </source>
</evidence>
<keyword evidence="3" id="KW-1185">Reference proteome</keyword>
<organism evidence="2 3">
    <name type="scientific">Willisornis vidua</name>
    <name type="common">Xingu scale-backed antbird</name>
    <dbReference type="NCBI Taxonomy" id="1566151"/>
    <lineage>
        <taxon>Eukaryota</taxon>
        <taxon>Metazoa</taxon>
        <taxon>Chordata</taxon>
        <taxon>Craniata</taxon>
        <taxon>Vertebrata</taxon>
        <taxon>Euteleostomi</taxon>
        <taxon>Archelosauria</taxon>
        <taxon>Archosauria</taxon>
        <taxon>Dinosauria</taxon>
        <taxon>Saurischia</taxon>
        <taxon>Theropoda</taxon>
        <taxon>Coelurosauria</taxon>
        <taxon>Aves</taxon>
        <taxon>Neognathae</taxon>
        <taxon>Neoaves</taxon>
        <taxon>Telluraves</taxon>
        <taxon>Australaves</taxon>
        <taxon>Passeriformes</taxon>
        <taxon>Thamnophilidae</taxon>
        <taxon>Willisornis</taxon>
    </lineage>
</organism>
<name>A0ABQ9CX73_9PASS</name>
<feature type="region of interest" description="Disordered" evidence="1">
    <location>
        <begin position="1"/>
        <end position="20"/>
    </location>
</feature>
<evidence type="ECO:0000313" key="3">
    <source>
        <dbReference type="Proteomes" id="UP001145742"/>
    </source>
</evidence>
<protein>
    <submittedName>
        <fullName evidence="2">Uncharacterized protein</fullName>
    </submittedName>
</protein>
<accession>A0ABQ9CX73</accession>
<proteinExistence type="predicted"/>
<dbReference type="Proteomes" id="UP001145742">
    <property type="component" value="Unassembled WGS sequence"/>
</dbReference>
<comment type="caution">
    <text evidence="2">The sequence shown here is derived from an EMBL/GenBank/DDBJ whole genome shotgun (WGS) entry which is preliminary data.</text>
</comment>
<dbReference type="EMBL" id="WHWB01034559">
    <property type="protein sequence ID" value="KAJ7408177.1"/>
    <property type="molecule type" value="Genomic_DNA"/>
</dbReference>
<reference evidence="2" key="1">
    <citation type="submission" date="2019-10" db="EMBL/GenBank/DDBJ databases">
        <authorList>
            <person name="Soares A.E.R."/>
            <person name="Aleixo A."/>
            <person name="Schneider P."/>
            <person name="Miyaki C.Y."/>
            <person name="Schneider M.P."/>
            <person name="Mello C."/>
            <person name="Vasconcelos A.T.R."/>
        </authorList>
    </citation>
    <scope>NUCLEOTIDE SEQUENCE</scope>
    <source>
        <tissue evidence="2">Muscle</tissue>
    </source>
</reference>
<evidence type="ECO:0000313" key="2">
    <source>
        <dbReference type="EMBL" id="KAJ7408177.1"/>
    </source>
</evidence>
<sequence>MSCWSESKDDQRSGTPSHEDKLSEMALFTLEKRKLQGDLIVFFQYMEGAYRVLGGGILTRECSDRTRGNSFKLKESRFRLDIKKKFFTLRVLRHWHMLPRELVDASAASALEVSKDRSDGTLSNLD</sequence>
<gene>
    <name evidence="2" type="ORF">WISP_122309</name>
</gene>